<feature type="region of interest" description="Disordered" evidence="1">
    <location>
        <begin position="74"/>
        <end position="95"/>
    </location>
</feature>
<dbReference type="SUPFAM" id="SSF47769">
    <property type="entry name" value="SAM/Pointed domain"/>
    <property type="match status" value="1"/>
</dbReference>
<dbReference type="AlphaFoldDB" id="A0AAJ7XH41"/>
<evidence type="ECO:0000313" key="4">
    <source>
        <dbReference type="RefSeq" id="XP_032834110.1"/>
    </source>
</evidence>
<dbReference type="InterPro" id="IPR013761">
    <property type="entry name" value="SAM/pointed_sf"/>
</dbReference>
<dbReference type="Pfam" id="PF00536">
    <property type="entry name" value="SAM_1"/>
    <property type="match status" value="1"/>
</dbReference>
<dbReference type="KEGG" id="pmrn:116956535"/>
<evidence type="ECO:0000259" key="2">
    <source>
        <dbReference type="PROSITE" id="PS50105"/>
    </source>
</evidence>
<dbReference type="Gene3D" id="1.10.150.50">
    <property type="entry name" value="Transcription Factor, Ets-1"/>
    <property type="match status" value="1"/>
</dbReference>
<name>A0AAJ7XH41_PETMA</name>
<feature type="compositionally biased region" description="Polar residues" evidence="1">
    <location>
        <begin position="336"/>
        <end position="352"/>
    </location>
</feature>
<dbReference type="InterPro" id="IPR051725">
    <property type="entry name" value="SAM-SH3_domain_protein"/>
</dbReference>
<keyword evidence="3" id="KW-1185">Reference proteome</keyword>
<dbReference type="InterPro" id="IPR001660">
    <property type="entry name" value="SAM"/>
</dbReference>
<accession>A0AAJ7XH41</accession>
<feature type="domain" description="SAM" evidence="2">
    <location>
        <begin position="6"/>
        <end position="70"/>
    </location>
</feature>
<feature type="region of interest" description="Disordered" evidence="1">
    <location>
        <begin position="323"/>
        <end position="432"/>
    </location>
</feature>
<gene>
    <name evidence="4" type="primary">LOC116956535</name>
</gene>
<dbReference type="Proteomes" id="UP001318040">
    <property type="component" value="Chromosome 66"/>
</dbReference>
<evidence type="ECO:0000313" key="3">
    <source>
        <dbReference type="Proteomes" id="UP001318040"/>
    </source>
</evidence>
<sequence length="464" mass="49350">MGAPMEASEGLRAWLTSLGLQAYLPRLVDNGYDDLDMASRLGHADLDAVGVADPGHRRALLDAAAALLAAPSPLRASPVTSSSSSSCRSSSSTANSGAAGAAASSGLYFTLEPHDISLEEVGKSSDRVPGGGGGEGARISRLKLKARLLELLESEGLRLSQPRFHGEAGSLQLQLLAHAYSSLLGSAVPHVLESLIDIHMRHVQEEEDCKATDLITDRLQTQSARQSPERVAVHRKLSTPDTPTRAPHLDLPRTSSFHKPRSDEGKKKKSFWTNFQKSREAEETPATGFVGFAADVGVSGSEREQLSRAVGEGKLTISQALAQLEQGRGQRERAPSFTSRSRSWESCFSTDHQAGGSPQARRRAPRELIKVDDKRRATCRDVYARVVRTPRGGDPSSSTSSSATSSATTSSSATSSSATSSSVAMPTASGGDVHSAATLEFDRSAASWRSQLARESPLPWSIHC</sequence>
<feature type="compositionally biased region" description="Basic and acidic residues" evidence="1">
    <location>
        <begin position="365"/>
        <end position="383"/>
    </location>
</feature>
<evidence type="ECO:0000256" key="1">
    <source>
        <dbReference type="SAM" id="MobiDB-lite"/>
    </source>
</evidence>
<dbReference type="PANTHER" id="PTHR12301">
    <property type="entry name" value="SAM-DOMAIN, SH3 AND NUCLEAR LOCALIZATION SIGNALS PROTEIN RELATED"/>
    <property type="match status" value="1"/>
</dbReference>
<dbReference type="RefSeq" id="XP_032834110.1">
    <property type="nucleotide sequence ID" value="XM_032978219.1"/>
</dbReference>
<dbReference type="PROSITE" id="PS50105">
    <property type="entry name" value="SAM_DOMAIN"/>
    <property type="match status" value="1"/>
</dbReference>
<feature type="region of interest" description="Disordered" evidence="1">
    <location>
        <begin position="221"/>
        <end position="270"/>
    </location>
</feature>
<dbReference type="SMART" id="SM00454">
    <property type="entry name" value="SAM"/>
    <property type="match status" value="1"/>
</dbReference>
<proteinExistence type="predicted"/>
<feature type="compositionally biased region" description="Low complexity" evidence="1">
    <location>
        <begin position="396"/>
        <end position="422"/>
    </location>
</feature>
<reference evidence="4" key="1">
    <citation type="submission" date="2025-08" db="UniProtKB">
        <authorList>
            <consortium name="RefSeq"/>
        </authorList>
    </citation>
    <scope>IDENTIFICATION</scope>
    <source>
        <tissue evidence="4">Sperm</tissue>
    </source>
</reference>
<dbReference type="PANTHER" id="PTHR12301:SF8">
    <property type="entry name" value="STERILE ALPHA MOTIF DOMAIN-CONTAINING PROTEIN 5"/>
    <property type="match status" value="1"/>
</dbReference>
<organism evidence="3 4">
    <name type="scientific">Petromyzon marinus</name>
    <name type="common">Sea lamprey</name>
    <dbReference type="NCBI Taxonomy" id="7757"/>
    <lineage>
        <taxon>Eukaryota</taxon>
        <taxon>Metazoa</taxon>
        <taxon>Chordata</taxon>
        <taxon>Craniata</taxon>
        <taxon>Vertebrata</taxon>
        <taxon>Cyclostomata</taxon>
        <taxon>Hyperoartia</taxon>
        <taxon>Petromyzontiformes</taxon>
        <taxon>Petromyzontidae</taxon>
        <taxon>Petromyzon</taxon>
    </lineage>
</organism>
<protein>
    <submittedName>
        <fullName evidence="4">Uncharacterized protein LOC116956535 isoform X1</fullName>
    </submittedName>
</protein>